<keyword evidence="6 14" id="KW-0548">Nucleotidyltransferase</keyword>
<dbReference type="Pfam" id="PF16589">
    <property type="entry name" value="BRCT_2"/>
    <property type="match status" value="1"/>
</dbReference>
<dbReference type="GO" id="GO:0003684">
    <property type="term" value="F:damaged DNA binding"/>
    <property type="evidence" value="ECO:0007669"/>
    <property type="project" value="UniProtKB-UniRule"/>
</dbReference>
<dbReference type="Pfam" id="PF16727">
    <property type="entry name" value="REV1_C"/>
    <property type="match status" value="1"/>
</dbReference>
<evidence type="ECO:0000313" key="20">
    <source>
        <dbReference type="Proteomes" id="UP000799538"/>
    </source>
</evidence>
<evidence type="ECO:0000256" key="3">
    <source>
        <dbReference type="ARBA" id="ARBA00020399"/>
    </source>
</evidence>
<feature type="region of interest" description="Disordered" evidence="16">
    <location>
        <begin position="237"/>
        <end position="274"/>
    </location>
</feature>
<feature type="binding site" evidence="15">
    <location>
        <position position="491"/>
    </location>
    <ligand>
        <name>Mg(2+)</name>
        <dbReference type="ChEBI" id="CHEBI:18420"/>
        <label>1</label>
    </ligand>
</feature>
<reference evidence="20" key="1">
    <citation type="journal article" date="2020" name="Stud. Mycol.">
        <title>101 Dothideomycetes genomes: A test case for predicting lifestyles and emergence of pathogens.</title>
        <authorList>
            <person name="Haridas S."/>
            <person name="Albert R."/>
            <person name="Binder M."/>
            <person name="Bloem J."/>
            <person name="LaButti K."/>
            <person name="Salamov A."/>
            <person name="Andreopoulos B."/>
            <person name="Baker S."/>
            <person name="Barry K."/>
            <person name="Bills G."/>
            <person name="Bluhm B."/>
            <person name="Cannon C."/>
            <person name="Castanera R."/>
            <person name="Culley D."/>
            <person name="Daum C."/>
            <person name="Ezra D."/>
            <person name="Gonzalez J."/>
            <person name="Henrissat B."/>
            <person name="Kuo A."/>
            <person name="Liang C."/>
            <person name="Lipzen A."/>
            <person name="Lutzoni F."/>
            <person name="Magnuson J."/>
            <person name="Mondo S."/>
            <person name="Nolan M."/>
            <person name="Ohm R."/>
            <person name="Pangilinan J."/>
            <person name="Park H.-J."/>
            <person name="Ramirez L."/>
            <person name="Alfaro M."/>
            <person name="Sun H."/>
            <person name="Tritt A."/>
            <person name="Yoshinaga Y."/>
            <person name="Zwiers L.-H."/>
            <person name="Turgeon B."/>
            <person name="Goodwin S."/>
            <person name="Spatafora J."/>
            <person name="Crous P."/>
            <person name="Grigoriev I."/>
        </authorList>
    </citation>
    <scope>NUCLEOTIDE SEQUENCE [LARGE SCALE GENOMIC DNA]</scope>
    <source>
        <strain evidence="20">CECT 20119</strain>
    </source>
</reference>
<evidence type="ECO:0000256" key="8">
    <source>
        <dbReference type="ARBA" id="ARBA00022763"/>
    </source>
</evidence>
<evidence type="ECO:0000313" key="19">
    <source>
        <dbReference type="EMBL" id="KAF2228010.1"/>
    </source>
</evidence>
<feature type="region of interest" description="Disordered" evidence="16">
    <location>
        <begin position="984"/>
        <end position="1006"/>
    </location>
</feature>
<evidence type="ECO:0000256" key="5">
    <source>
        <dbReference type="ARBA" id="ARBA00022679"/>
    </source>
</evidence>
<evidence type="ECO:0000259" key="17">
    <source>
        <dbReference type="PROSITE" id="PS50172"/>
    </source>
</evidence>
<dbReference type="InterPro" id="IPR036775">
    <property type="entry name" value="DNA_pol_Y-fam_lit_finger_sf"/>
</dbReference>
<dbReference type="FunFam" id="3.30.1490.100:FF:000001">
    <property type="entry name" value="DNA repair protein REV1"/>
    <property type="match status" value="1"/>
</dbReference>
<dbReference type="Proteomes" id="UP000799538">
    <property type="component" value="Unassembled WGS sequence"/>
</dbReference>
<dbReference type="InterPro" id="IPR043128">
    <property type="entry name" value="Rev_trsase/Diguanyl_cyclase"/>
</dbReference>
<dbReference type="InterPro" id="IPR038401">
    <property type="entry name" value="Rev1_C_sf"/>
</dbReference>
<evidence type="ECO:0000259" key="18">
    <source>
        <dbReference type="PROSITE" id="PS50173"/>
    </source>
</evidence>
<sequence>MGSRLDKKSTEVRKRIENHTFDGNQDGEEYKESAFGGFSDYFRRKKIKLQNLDADIRARSADKPQIFRGIVAHVNGYTQPSLNDIHEMIVSNGGGFIQYLDGKTMVTHIIASSLTPKKVVEFKRYRIVKPAWIVDSISSGRLLPWNDYRVVDEGVGQKVLGFQNGQVISQVNAKTKGYRDQTEASWYTSQIQKQQQSSSPVSKDLLDTQPQQTLTPAEGSSFDQADLERLDEALRQAEEDAVPERPSDPPSAGESSLQTLPRSSSVQPKHAGPEENVQVGLPQQEIAPLEEHSPEVWRTLKRVNSSTDDTPRKAAKLTAEEHNAILLADPRIRRSTVVHPDFLEQYYRESRLHHLSTWKAELKSQLRALTQDKSSSQRARQKRPPGARRYIMHVDFDSFFVAVSLKKVPQYKDRPCVVAHGGGSGSEIASCNYPARKFGVSNGMWMKKAQELCKDLEVLPYDFPGYEEASRKFYEAILATGGIVQSVSIDEALVDISMLCIEVGGTDGVRRNEGGAHREEAKADEIAQSLRDKVLQETGCNVSVGIGGNILLAKVALRKAKPAGQYHLKPEDVLDFIGALEVQSLPGVAWSLGGKLEELGIKYVKDIRECTRERLTTKLGPKTGEKLWDYARGIDRVEVGDVVVRKSVSAEVNWGVRFENQEQVDEFIENLCGELQKRLEKERVKGRQLTLKLMRRAADAPLDPPKHLGHGKVDTFNKSIQLGVLTNDAKVITKEALAILRGFGFSPGELRGIGVQMQKLEPVKADGSAQGSQRRLQFKLNDAIKPASVAPAPRERPEAIQDDIETPQAQRTKNINVSAIPMKLLEDSPSKKPLNIFGTQFVLPTQVDPAVLAELPEDIRSRLLRQSKVPSVNAAPKDPVSDGERDQDRTRTESPVVELPTESQLDAETLAALPPDVRSEILGLYKTGATTSRNQSVLPQSPRKNRTLPPTKTTITRRRGRGGLFASRTTRSDTTTLTQANFVARPVSRNGDRGSGVDSGAESESAELDAEFLAALPPELRQEVIDNHRQERLRRTGGIDLSMHQRPRAQRGRQKNEKQEAVERLFKLPPRQPKPTFTKQKLTELTDLREMIQNWVREFWDDEPFEEDVTAIIEYLQKVIKEERDLDKAVRVVKWLAYVVEIEGEGKWEGDEMMTRWGAVLARLKEGVHQAVKDRGLGRVDLG</sequence>
<keyword evidence="10 14" id="KW-0238">DNA-binding</keyword>
<feature type="domain" description="BRCT" evidence="17">
    <location>
        <begin position="62"/>
        <end position="150"/>
    </location>
</feature>
<dbReference type="InterPro" id="IPR043502">
    <property type="entry name" value="DNA/RNA_pol_sf"/>
</dbReference>
<dbReference type="PANTHER" id="PTHR45990:SF1">
    <property type="entry name" value="DNA REPAIR PROTEIN REV1"/>
    <property type="match status" value="1"/>
</dbReference>
<dbReference type="SUPFAM" id="SSF100879">
    <property type="entry name" value="Lesion bypass DNA polymerase (Y-family), little finger domain"/>
    <property type="match status" value="1"/>
</dbReference>
<dbReference type="Pfam" id="PF14377">
    <property type="entry name" value="UBM"/>
    <property type="match status" value="3"/>
</dbReference>
<dbReference type="FunFam" id="3.30.70.270:FF:000040">
    <property type="entry name" value="DNA repair protein REV1"/>
    <property type="match status" value="1"/>
</dbReference>
<dbReference type="Pfam" id="PF21999">
    <property type="entry name" value="IMS_HHH_1"/>
    <property type="match status" value="1"/>
</dbReference>
<comment type="subcellular location">
    <subcellularLocation>
        <location evidence="1 14">Nucleus</location>
    </subcellularLocation>
</comment>
<dbReference type="PIRSF" id="PIRSF036573">
    <property type="entry name" value="REV1"/>
    <property type="match status" value="1"/>
</dbReference>
<evidence type="ECO:0000256" key="1">
    <source>
        <dbReference type="ARBA" id="ARBA00004123"/>
    </source>
</evidence>
<dbReference type="CDD" id="cd17719">
    <property type="entry name" value="BRCT_Rev1"/>
    <property type="match status" value="1"/>
</dbReference>
<dbReference type="InterPro" id="IPR053848">
    <property type="entry name" value="IMS_HHH_1"/>
</dbReference>
<dbReference type="EMBL" id="ML992501">
    <property type="protein sequence ID" value="KAF2228010.1"/>
    <property type="molecule type" value="Genomic_DNA"/>
</dbReference>
<comment type="cofactor">
    <cofactor evidence="15">
        <name>Mg(2+)</name>
        <dbReference type="ChEBI" id="CHEBI:18420"/>
    </cofactor>
    <text evidence="15">Binds 2 magnesium ions.</text>
</comment>
<dbReference type="GO" id="GO:0017125">
    <property type="term" value="F:deoxycytidyl transferase activity"/>
    <property type="evidence" value="ECO:0007669"/>
    <property type="project" value="TreeGrafter"/>
</dbReference>
<dbReference type="PANTHER" id="PTHR45990">
    <property type="entry name" value="DNA REPAIR PROTEIN REV1"/>
    <property type="match status" value="1"/>
</dbReference>
<dbReference type="InterPro" id="IPR012112">
    <property type="entry name" value="REV1"/>
</dbReference>
<organism evidence="19 20">
    <name type="scientific">Elsinoe ampelina</name>
    <dbReference type="NCBI Taxonomy" id="302913"/>
    <lineage>
        <taxon>Eukaryota</taxon>
        <taxon>Fungi</taxon>
        <taxon>Dikarya</taxon>
        <taxon>Ascomycota</taxon>
        <taxon>Pezizomycotina</taxon>
        <taxon>Dothideomycetes</taxon>
        <taxon>Dothideomycetidae</taxon>
        <taxon>Myriangiales</taxon>
        <taxon>Elsinoaceae</taxon>
        <taxon>Elsinoe</taxon>
    </lineage>
</organism>
<feature type="compositionally biased region" description="Basic and acidic residues" evidence="16">
    <location>
        <begin position="237"/>
        <end position="247"/>
    </location>
</feature>
<feature type="domain" description="UmuC" evidence="18">
    <location>
        <begin position="391"/>
        <end position="589"/>
    </location>
</feature>
<gene>
    <name evidence="19" type="ORF">BDZ85DRAFT_293006</name>
</gene>
<evidence type="ECO:0000256" key="10">
    <source>
        <dbReference type="ARBA" id="ARBA00023125"/>
    </source>
</evidence>
<dbReference type="InterPro" id="IPR025527">
    <property type="entry name" value="HUWE1/Rev1_UBM"/>
</dbReference>
<dbReference type="CDD" id="cd01701">
    <property type="entry name" value="PolY_Rev1"/>
    <property type="match status" value="1"/>
</dbReference>
<dbReference type="Gene3D" id="1.20.58.1280">
    <property type="entry name" value="DNA repair protein Rev1, C-terminal domain"/>
    <property type="match status" value="1"/>
</dbReference>
<evidence type="ECO:0000256" key="12">
    <source>
        <dbReference type="ARBA" id="ARBA00023242"/>
    </source>
</evidence>
<dbReference type="SUPFAM" id="SSF56672">
    <property type="entry name" value="DNA/RNA polymerases"/>
    <property type="match status" value="1"/>
</dbReference>
<dbReference type="InterPro" id="IPR001357">
    <property type="entry name" value="BRCT_dom"/>
</dbReference>
<dbReference type="Gene3D" id="3.40.50.10190">
    <property type="entry name" value="BRCT domain"/>
    <property type="match status" value="1"/>
</dbReference>
<dbReference type="Pfam" id="PF11799">
    <property type="entry name" value="IMS_C"/>
    <property type="match status" value="1"/>
</dbReference>
<evidence type="ECO:0000256" key="16">
    <source>
        <dbReference type="SAM" id="MobiDB-lite"/>
    </source>
</evidence>
<dbReference type="Gene3D" id="6.10.250.1490">
    <property type="match status" value="1"/>
</dbReference>
<dbReference type="GO" id="GO:0042276">
    <property type="term" value="P:error-prone translesion synthesis"/>
    <property type="evidence" value="ECO:0007669"/>
    <property type="project" value="InterPro"/>
</dbReference>
<evidence type="ECO:0000256" key="7">
    <source>
        <dbReference type="ARBA" id="ARBA00022723"/>
    </source>
</evidence>
<feature type="region of interest" description="Disordered" evidence="16">
    <location>
        <begin position="866"/>
        <end position="900"/>
    </location>
</feature>
<keyword evidence="9 15" id="KW-0460">Magnesium</keyword>
<feature type="binding site" evidence="15">
    <location>
        <position position="395"/>
    </location>
    <ligand>
        <name>Mg(2+)</name>
        <dbReference type="ChEBI" id="CHEBI:18420"/>
        <label>1</label>
    </ligand>
</feature>
<comment type="similarity">
    <text evidence="2 14">Belongs to the DNA polymerase type-Y family.</text>
</comment>
<keyword evidence="20" id="KW-1185">Reference proteome</keyword>
<feature type="compositionally biased region" description="Basic and acidic residues" evidence="16">
    <location>
        <begin position="1"/>
        <end position="20"/>
    </location>
</feature>
<dbReference type="Gene3D" id="3.30.70.270">
    <property type="match status" value="1"/>
</dbReference>
<evidence type="ECO:0000256" key="15">
    <source>
        <dbReference type="PIRSR" id="PIRSR036573-2"/>
    </source>
</evidence>
<comment type="function">
    <text evidence="13">Deoxycytidyl transferase involved in DNA repair. Transfers a dCMP residue from dCTP to the 3'-end of a DNA primer in a template-dependent reaction. May assist in the first step in the bypass of abasic lesions by the insertion of a nucleotide opposite the lesion. Required for normal induction of mutations by physical and chemical agents. Involved in mitochondrial DNA mutagenesis.</text>
</comment>
<feature type="compositionally biased region" description="Polar residues" evidence="16">
    <location>
        <begin position="253"/>
        <end position="267"/>
    </location>
</feature>
<dbReference type="OrthoDB" id="427711at2759"/>
<keyword evidence="4 14" id="KW-0237">DNA synthesis</keyword>
<dbReference type="Pfam" id="PF00817">
    <property type="entry name" value="IMS"/>
    <property type="match status" value="1"/>
</dbReference>
<dbReference type="InterPro" id="IPR001126">
    <property type="entry name" value="UmuC"/>
</dbReference>
<dbReference type="Gene3D" id="1.10.150.20">
    <property type="entry name" value="5' to 3' exonuclease, C-terminal subdomain"/>
    <property type="match status" value="1"/>
</dbReference>
<dbReference type="Gene3D" id="3.40.1170.60">
    <property type="match status" value="1"/>
</dbReference>
<dbReference type="EC" id="2.7.7.-" evidence="14"/>
<dbReference type="Gene3D" id="3.30.1490.100">
    <property type="entry name" value="DNA polymerase, Y-family, little finger domain"/>
    <property type="match status" value="1"/>
</dbReference>
<evidence type="ECO:0000256" key="6">
    <source>
        <dbReference type="ARBA" id="ARBA00022695"/>
    </source>
</evidence>
<accession>A0A6A6GR75</accession>
<dbReference type="Gene3D" id="6.10.250.1630">
    <property type="match status" value="1"/>
</dbReference>
<keyword evidence="7 15" id="KW-0479">Metal-binding</keyword>
<dbReference type="PROSITE" id="PS50172">
    <property type="entry name" value="BRCT"/>
    <property type="match status" value="1"/>
</dbReference>
<evidence type="ECO:0000256" key="11">
    <source>
        <dbReference type="ARBA" id="ARBA00023204"/>
    </source>
</evidence>
<evidence type="ECO:0000256" key="2">
    <source>
        <dbReference type="ARBA" id="ARBA00010945"/>
    </source>
</evidence>
<feature type="region of interest" description="Disordered" evidence="16">
    <location>
        <begin position="1"/>
        <end position="25"/>
    </location>
</feature>
<dbReference type="GO" id="GO:0003887">
    <property type="term" value="F:DNA-directed DNA polymerase activity"/>
    <property type="evidence" value="ECO:0007669"/>
    <property type="project" value="InterPro"/>
</dbReference>
<keyword evidence="5 14" id="KW-0808">Transferase</keyword>
<proteinExistence type="inferred from homology"/>
<protein>
    <recommendedName>
        <fullName evidence="3 14">DNA repair protein REV1</fullName>
        <ecNumber evidence="14">2.7.7.-</ecNumber>
    </recommendedName>
</protein>
<evidence type="ECO:0000256" key="13">
    <source>
        <dbReference type="ARBA" id="ARBA00058985"/>
    </source>
</evidence>
<dbReference type="GO" id="GO:0006281">
    <property type="term" value="P:DNA repair"/>
    <property type="evidence" value="ECO:0007669"/>
    <property type="project" value="UniProtKB-KW"/>
</dbReference>
<dbReference type="SMART" id="SM00292">
    <property type="entry name" value="BRCT"/>
    <property type="match status" value="1"/>
</dbReference>
<dbReference type="GO" id="GO:0070987">
    <property type="term" value="P:error-free translesion synthesis"/>
    <property type="evidence" value="ECO:0007669"/>
    <property type="project" value="UniProtKB-ARBA"/>
</dbReference>
<keyword evidence="11 14" id="KW-0234">DNA repair</keyword>
<keyword evidence="8 14" id="KW-0227">DNA damage</keyword>
<feature type="binding site" evidence="15">
    <location>
        <position position="490"/>
    </location>
    <ligand>
        <name>Mg(2+)</name>
        <dbReference type="ChEBI" id="CHEBI:18420"/>
        <label>1</label>
    </ligand>
</feature>
<dbReference type="InterPro" id="IPR036420">
    <property type="entry name" value="BRCT_dom_sf"/>
</dbReference>
<dbReference type="GO" id="GO:0046872">
    <property type="term" value="F:metal ion binding"/>
    <property type="evidence" value="ECO:0007669"/>
    <property type="project" value="UniProtKB-KW"/>
</dbReference>
<evidence type="ECO:0000256" key="14">
    <source>
        <dbReference type="PIRNR" id="PIRNR036573"/>
    </source>
</evidence>
<dbReference type="InterPro" id="IPR031991">
    <property type="entry name" value="Rev1_C"/>
</dbReference>
<dbReference type="PROSITE" id="PS50173">
    <property type="entry name" value="UMUC"/>
    <property type="match status" value="1"/>
</dbReference>
<dbReference type="SUPFAM" id="SSF52113">
    <property type="entry name" value="BRCT domain"/>
    <property type="match status" value="1"/>
</dbReference>
<keyword evidence="12 14" id="KW-0539">Nucleus</keyword>
<name>A0A6A6GR75_9PEZI</name>
<evidence type="ECO:0000256" key="4">
    <source>
        <dbReference type="ARBA" id="ARBA00022634"/>
    </source>
</evidence>
<feature type="region of interest" description="Disordered" evidence="16">
    <location>
        <begin position="931"/>
        <end position="956"/>
    </location>
</feature>
<dbReference type="FunFam" id="3.40.50.10190:FF:000011">
    <property type="entry name" value="DNA repair protein REV1"/>
    <property type="match status" value="1"/>
</dbReference>
<dbReference type="AlphaFoldDB" id="A0A6A6GR75"/>
<dbReference type="GO" id="GO:0005634">
    <property type="term" value="C:nucleus"/>
    <property type="evidence" value="ECO:0007669"/>
    <property type="project" value="UniProtKB-SubCell"/>
</dbReference>
<evidence type="ECO:0000256" key="9">
    <source>
        <dbReference type="ARBA" id="ARBA00022842"/>
    </source>
</evidence>
<dbReference type="InterPro" id="IPR017961">
    <property type="entry name" value="DNA_pol_Y-fam_little_finger"/>
</dbReference>
<feature type="compositionally biased region" description="Basic and acidic residues" evidence="16">
    <location>
        <begin position="879"/>
        <end position="892"/>
    </location>
</feature>